<feature type="transmembrane region" description="Helical" evidence="1">
    <location>
        <begin position="36"/>
        <end position="57"/>
    </location>
</feature>
<protein>
    <recommendedName>
        <fullName evidence="4">YhhN-like protein</fullName>
    </recommendedName>
</protein>
<dbReference type="EMBL" id="FUWH01000003">
    <property type="protein sequence ID" value="SJZ67888.1"/>
    <property type="molecule type" value="Genomic_DNA"/>
</dbReference>
<organism evidence="2 3">
    <name type="scientific">Sediminibacterium ginsengisoli</name>
    <dbReference type="NCBI Taxonomy" id="413434"/>
    <lineage>
        <taxon>Bacteria</taxon>
        <taxon>Pseudomonadati</taxon>
        <taxon>Bacteroidota</taxon>
        <taxon>Chitinophagia</taxon>
        <taxon>Chitinophagales</taxon>
        <taxon>Chitinophagaceae</taxon>
        <taxon>Sediminibacterium</taxon>
    </lineage>
</organism>
<evidence type="ECO:0000313" key="2">
    <source>
        <dbReference type="EMBL" id="SJZ67888.1"/>
    </source>
</evidence>
<feature type="transmembrane region" description="Helical" evidence="1">
    <location>
        <begin position="6"/>
        <end position="24"/>
    </location>
</feature>
<feature type="transmembrane region" description="Helical" evidence="1">
    <location>
        <begin position="117"/>
        <end position="139"/>
    </location>
</feature>
<feature type="transmembrane region" description="Helical" evidence="1">
    <location>
        <begin position="63"/>
        <end position="81"/>
    </location>
</feature>
<dbReference type="STRING" id="413434.SAMN04488132_103447"/>
<evidence type="ECO:0000256" key="1">
    <source>
        <dbReference type="SAM" id="Phobius"/>
    </source>
</evidence>
<name>A0A1T4MMF7_9BACT</name>
<dbReference type="RefSeq" id="WP_139367049.1">
    <property type="nucleotide sequence ID" value="NZ_FUWH01000003.1"/>
</dbReference>
<feature type="transmembrane region" description="Helical" evidence="1">
    <location>
        <begin position="88"/>
        <end position="111"/>
    </location>
</feature>
<dbReference type="AlphaFoldDB" id="A0A1T4MMF7"/>
<evidence type="ECO:0000313" key="3">
    <source>
        <dbReference type="Proteomes" id="UP000190888"/>
    </source>
</evidence>
<feature type="transmembrane region" description="Helical" evidence="1">
    <location>
        <begin position="184"/>
        <end position="207"/>
    </location>
</feature>
<sequence length="218" mass="25324">MPHIWVVILSFSILPAAVICAARYNTMLRTYYPFAYLTWLSLVNEVISVFSTAYSGSNAVNNNLYILAEWLLVVWLMHNWFMKRKRKIFYIITGALLALVWLADTFFIGSIHRFNSIFRICYSLAIAFMAIDQFNALIVMGRHRLATNARFLICCGLIFYFVYKAILEVLFMLDLSDSAHFQRIIFQAMAYINVICNLIYTIASLCIPTKQRFTLPYL</sequence>
<dbReference type="OrthoDB" id="655674at2"/>
<dbReference type="Proteomes" id="UP000190888">
    <property type="component" value="Unassembled WGS sequence"/>
</dbReference>
<keyword evidence="1" id="KW-0812">Transmembrane</keyword>
<proteinExistence type="predicted"/>
<feature type="transmembrane region" description="Helical" evidence="1">
    <location>
        <begin position="151"/>
        <end position="172"/>
    </location>
</feature>
<evidence type="ECO:0008006" key="4">
    <source>
        <dbReference type="Google" id="ProtNLM"/>
    </source>
</evidence>
<gene>
    <name evidence="2" type="ORF">SAMN04488132_103447</name>
</gene>
<accession>A0A1T4MMF7</accession>
<keyword evidence="3" id="KW-1185">Reference proteome</keyword>
<reference evidence="2 3" key="1">
    <citation type="submission" date="2017-02" db="EMBL/GenBank/DDBJ databases">
        <authorList>
            <person name="Peterson S.W."/>
        </authorList>
    </citation>
    <scope>NUCLEOTIDE SEQUENCE [LARGE SCALE GENOMIC DNA]</scope>
    <source>
        <strain evidence="2 3">DSM 22335</strain>
    </source>
</reference>
<keyword evidence="1" id="KW-0472">Membrane</keyword>
<keyword evidence="1" id="KW-1133">Transmembrane helix</keyword>